<name>A0AAD8DI01_ACIOX</name>
<sequence length="1166" mass="130207">MLVSGDLSFLILYKQDRNTLRRRERERRSQEAQQDEESFNVDYPLFGEPYKTSKGDELSNRIKSTLGNYDEMKDLLTDRSNQSHLVGIPKSGILKTLVASSGDPSGSVEQQGQKAGMRWTKSGPTTRTTSQQPSKKHISRQRKTSYKTPGTSEDYVRSLKNVRRAPSTQRLHSTSKPNVLPQQKPTAYVRPMDGQDQATDESPMLKSSSEAEQDCGSPEYGDLPYSKPSTKSKISKLTIPKQGEVSGTRDNNCVEEILREMTHSWPPPLTAINTPGNVESSKFTLHAKDLKQHTVGYNKQKRCDVLAKSPPQRKLQKSMLEDDLKISSDEDDNVKVSSKRGNKNKFLPLIDSASMQQRQPQPSGKRSRHSSESSSTSSDSESNSESDSESESSCGDTDGSKPLHSSSPEPEQPSPTKWQLDKWLNKVSPPNKNTAINHDSGLHDLNNTKELTSQFKSDCLYSGEDTVLHLAELKEREYHSPSTAALRPRVAHKAPRPKSATQRPSSVTEASPQKRLLCKKQAERTETSSGYKLNCWLRAVEHRTENEVPEPSLEVQPKQRPHTNNSGKRKDLEAEKNRQKGPVKIVPKSKEFIETESSSTSTSSSSSSSSSSSYSSDSDSEVDRDNPPVVAKVPADSTSPACSLRQRECQSGGLGRVRGSGRVRSVYTRAAGQLSSSLEEQLYTLVPFGRNELLSTLKDTEDLKTLLVKIDLTLLTRVPREVTRELSASKTERESKEASMRHENNSVNHPAETDTAKSRRKRKCENGVVGSKRNHTDRESSAAFTFSDSNTPMTAYTDISIHDFPEPFSKSDRRLLSPLSPMSDGSEHRLSCCDFSSLGRLSDSSGLAPGSVCKYRKQEIKSPAPEIKKMHHVVLENIHLGSSHQTQREPWSVSQWQRDSKRPLLHFDDVAHNADYYMQEAKRMKHKADAMCDKFGKAVNYIDAALSFIECGKSMEEGPVEAKSPYTMYSETVELIRYAMRLKSHSGPHASQEDKQLAVLCFRCLALLYWRMFRLKKDPAIKYSKALLDYFKSSAKAANVPCPWSASGKSTGTPSPMSPSPSPVSSVGSQGSSCSSTNVPMPSSLLITIPQRIHQMAANHVNITNSILYSYEYWEVSDNLAKENKEFFNYLNALMRPLTLHSSMTHLVQYTRQGLHWIRNSTQLSH</sequence>
<feature type="compositionally biased region" description="Basic and acidic residues" evidence="5">
    <location>
        <begin position="319"/>
        <end position="328"/>
    </location>
</feature>
<feature type="compositionally biased region" description="Polar residues" evidence="5">
    <location>
        <begin position="98"/>
        <end position="113"/>
    </location>
</feature>
<evidence type="ECO:0000259" key="6">
    <source>
        <dbReference type="Pfam" id="PF18876"/>
    </source>
</evidence>
<feature type="region of interest" description="Disordered" evidence="5">
    <location>
        <begin position="1048"/>
        <end position="1073"/>
    </location>
</feature>
<feature type="compositionally biased region" description="Polar residues" evidence="5">
    <location>
        <begin position="499"/>
        <end position="511"/>
    </location>
</feature>
<dbReference type="Gene3D" id="6.10.250.2670">
    <property type="match status" value="1"/>
</dbReference>
<keyword evidence="4" id="KW-0539">Nucleus</keyword>
<dbReference type="AlphaFoldDB" id="A0AAD8DI01"/>
<dbReference type="EMBL" id="JAGXEW010000007">
    <property type="protein sequence ID" value="KAK1169655.1"/>
    <property type="molecule type" value="Genomic_DNA"/>
</dbReference>
<dbReference type="Pfam" id="PF18875">
    <property type="entry name" value="AF4_int"/>
    <property type="match status" value="1"/>
</dbReference>
<comment type="similarity">
    <text evidence="2">Belongs to the AF4 family.</text>
</comment>
<dbReference type="InterPro" id="IPR043639">
    <property type="entry name" value="AF4_int"/>
</dbReference>
<dbReference type="InterPro" id="IPR043640">
    <property type="entry name" value="AF4/FMR2_CHD"/>
</dbReference>
<dbReference type="GO" id="GO:0010468">
    <property type="term" value="P:regulation of gene expression"/>
    <property type="evidence" value="ECO:0007669"/>
    <property type="project" value="InterPro"/>
</dbReference>
<proteinExistence type="inferred from homology"/>
<organism evidence="7 8">
    <name type="scientific">Acipenser oxyrinchus oxyrinchus</name>
    <dbReference type="NCBI Taxonomy" id="40147"/>
    <lineage>
        <taxon>Eukaryota</taxon>
        <taxon>Metazoa</taxon>
        <taxon>Chordata</taxon>
        <taxon>Craniata</taxon>
        <taxon>Vertebrata</taxon>
        <taxon>Euteleostomi</taxon>
        <taxon>Actinopterygii</taxon>
        <taxon>Chondrostei</taxon>
        <taxon>Acipenseriformes</taxon>
        <taxon>Acipenseridae</taxon>
        <taxon>Acipenser</taxon>
    </lineage>
</organism>
<feature type="region of interest" description="Disordered" evidence="5">
    <location>
        <begin position="22"/>
        <end position="58"/>
    </location>
</feature>
<evidence type="ECO:0000256" key="3">
    <source>
        <dbReference type="ARBA" id="ARBA00022553"/>
    </source>
</evidence>
<evidence type="ECO:0000313" key="7">
    <source>
        <dbReference type="EMBL" id="KAK1169655.1"/>
    </source>
</evidence>
<keyword evidence="8" id="KW-1185">Reference proteome</keyword>
<feature type="compositionally biased region" description="Polar residues" evidence="5">
    <location>
        <begin position="428"/>
        <end position="437"/>
    </location>
</feature>
<feature type="compositionally biased region" description="Polar residues" evidence="5">
    <location>
        <begin position="353"/>
        <end position="364"/>
    </location>
</feature>
<gene>
    <name evidence="7" type="primary">AFF3</name>
    <name evidence="7" type="ORF">AOXY_G8505</name>
</gene>
<evidence type="ECO:0000256" key="5">
    <source>
        <dbReference type="SAM" id="MobiDB-lite"/>
    </source>
</evidence>
<feature type="compositionally biased region" description="Polar residues" evidence="5">
    <location>
        <begin position="122"/>
        <end position="133"/>
    </location>
</feature>
<feature type="compositionally biased region" description="Polar residues" evidence="5">
    <location>
        <begin position="166"/>
        <end position="185"/>
    </location>
</feature>
<feature type="domain" description="AF4/FMR2 C-terminal homology" evidence="6">
    <location>
        <begin position="899"/>
        <end position="1164"/>
    </location>
</feature>
<evidence type="ECO:0000256" key="4">
    <source>
        <dbReference type="ARBA" id="ARBA00023242"/>
    </source>
</evidence>
<accession>A0AAD8DI01</accession>
<comment type="subcellular location">
    <subcellularLocation>
        <location evidence="1">Nucleus</location>
    </subcellularLocation>
</comment>
<dbReference type="Pfam" id="PF18876">
    <property type="entry name" value="AFF4_CHD"/>
    <property type="match status" value="1"/>
</dbReference>
<dbReference type="PANTHER" id="PTHR10528">
    <property type="entry name" value="AF4/FMR2 FAMILY MEMBER"/>
    <property type="match status" value="1"/>
</dbReference>
<feature type="compositionally biased region" description="Low complexity" evidence="5">
    <location>
        <begin position="597"/>
        <end position="617"/>
    </location>
</feature>
<evidence type="ECO:0000256" key="1">
    <source>
        <dbReference type="ARBA" id="ARBA00004123"/>
    </source>
</evidence>
<evidence type="ECO:0000256" key="2">
    <source>
        <dbReference type="ARBA" id="ARBA00007354"/>
    </source>
</evidence>
<feature type="compositionally biased region" description="Low complexity" evidence="5">
    <location>
        <begin position="1063"/>
        <end position="1073"/>
    </location>
</feature>
<dbReference type="Pfam" id="PF05110">
    <property type="entry name" value="AF-4"/>
    <property type="match status" value="2"/>
</dbReference>
<feature type="compositionally biased region" description="Basic residues" evidence="5">
    <location>
        <begin position="134"/>
        <end position="145"/>
    </location>
</feature>
<dbReference type="Proteomes" id="UP001230051">
    <property type="component" value="Unassembled WGS sequence"/>
</dbReference>
<feature type="compositionally biased region" description="Low complexity" evidence="5">
    <location>
        <begin position="372"/>
        <end position="381"/>
    </location>
</feature>
<protein>
    <submittedName>
        <fullName evidence="7">AF4/FMR2 family member 3-like</fullName>
    </submittedName>
</protein>
<feature type="region of interest" description="Disordered" evidence="5">
    <location>
        <begin position="97"/>
        <end position="250"/>
    </location>
</feature>
<dbReference type="GO" id="GO:0032783">
    <property type="term" value="C:super elongation complex"/>
    <property type="evidence" value="ECO:0007669"/>
    <property type="project" value="TreeGrafter"/>
</dbReference>
<dbReference type="InterPro" id="IPR007797">
    <property type="entry name" value="AF4/FMR2"/>
</dbReference>
<keyword evidence="3" id="KW-0597">Phosphoprotein</keyword>
<reference evidence="7" key="1">
    <citation type="submission" date="2022-02" db="EMBL/GenBank/DDBJ databases">
        <title>Atlantic sturgeon de novo genome assembly.</title>
        <authorList>
            <person name="Stock M."/>
            <person name="Klopp C."/>
            <person name="Guiguen Y."/>
            <person name="Cabau C."/>
            <person name="Parinello H."/>
            <person name="Santidrian Yebra-Pimentel E."/>
            <person name="Kuhl H."/>
            <person name="Dirks R.P."/>
            <person name="Guessner J."/>
            <person name="Wuertz S."/>
            <person name="Du K."/>
            <person name="Schartl M."/>
        </authorList>
    </citation>
    <scope>NUCLEOTIDE SEQUENCE</scope>
    <source>
        <strain evidence="7">STURGEONOMICS-FGT-2020</strain>
        <tissue evidence="7">Whole blood</tissue>
    </source>
</reference>
<comment type="caution">
    <text evidence="7">The sequence shown here is derived from an EMBL/GenBank/DDBJ whole genome shotgun (WGS) entry which is preliminary data.</text>
</comment>
<evidence type="ECO:0000313" key="8">
    <source>
        <dbReference type="Proteomes" id="UP001230051"/>
    </source>
</evidence>
<dbReference type="PANTHER" id="PTHR10528:SF16">
    <property type="entry name" value="AF4_FMR2 FAMILY MEMBER 3"/>
    <property type="match status" value="1"/>
</dbReference>
<feature type="compositionally biased region" description="Basic and acidic residues" evidence="5">
    <location>
        <begin position="730"/>
        <end position="744"/>
    </location>
</feature>
<feature type="region of interest" description="Disordered" evidence="5">
    <location>
        <begin position="477"/>
        <end position="644"/>
    </location>
</feature>
<feature type="region of interest" description="Disordered" evidence="5">
    <location>
        <begin position="301"/>
        <end position="445"/>
    </location>
</feature>
<feature type="region of interest" description="Disordered" evidence="5">
    <location>
        <begin position="724"/>
        <end position="786"/>
    </location>
</feature>
<feature type="compositionally biased region" description="Basic and acidic residues" evidence="5">
    <location>
        <begin position="568"/>
        <end position="578"/>
    </location>
</feature>